<feature type="domain" description="Flagellar hook-associated protein 2 N-terminal" evidence="8">
    <location>
        <begin position="11"/>
        <end position="104"/>
    </location>
</feature>
<sequence length="487" mass="51330">MASFSSLGIGSGLDTATMLEQIKAGEQTRLKPYTLLQTSYKSKISAWGQISSSMSALQTSVKSLSNDAFNTLTVSSNKAFSATATTGANADSHEVTVEQLAMAHKIKTEGVDSADEAQGEANNGIRTVTITTGSGDSAKTTTVELKDDETSLNQIAKAINKQDGGVSASVQRTNDGYQLVLSSKSTGSDGKISVKVEGDDKLAGMMDTSNGGRPAEGPDNGDGMYLVTEAQDAKLKVDGSSYTRSSNNISDIISGVTLQLKAVSEDNKSEQLTMTRDTGAIKTSVKDFVEKYNALLKMTTAASKYVQNDTSGLKDDQVATQNGESGALMGDSTLRGMVSELRTAVNGTYGSSDADITSLADIGIKIDAATGQMTLDESKIDAAIADNPDGIADMFMGRGTNEGMAVKLGTIITKYVGDPETKTDGLIKTSTDSLDEQVKIMQTQLDKTQKLIDAQVERYRVQFSALDSTMSQLNSLQNQLTGILASL</sequence>
<dbReference type="RefSeq" id="WP_217171786.1">
    <property type="nucleotide sequence ID" value="NZ_JAFMOW010000047.1"/>
</dbReference>
<evidence type="ECO:0000256" key="6">
    <source>
        <dbReference type="ARBA" id="ARBA00025175"/>
    </source>
</evidence>
<comment type="caution">
    <text evidence="10">The sequence shown here is derived from an EMBL/GenBank/DDBJ whole genome shotgun (WGS) entry which is preliminary data.</text>
</comment>
<evidence type="ECO:0000256" key="2">
    <source>
        <dbReference type="ARBA" id="ARBA00011255"/>
    </source>
</evidence>
<keyword evidence="4" id="KW-0175">Coiled coil</keyword>
<proteinExistence type="inferred from homology"/>
<keyword evidence="7" id="KW-0964">Secreted</keyword>
<comment type="subunit">
    <text evidence="2 7">Homopentamer.</text>
</comment>
<evidence type="ECO:0000259" key="9">
    <source>
        <dbReference type="Pfam" id="PF07195"/>
    </source>
</evidence>
<keyword evidence="10" id="KW-0969">Cilium</keyword>
<keyword evidence="5 7" id="KW-0975">Bacterial flagellum</keyword>
<keyword evidence="11" id="KW-1185">Reference proteome</keyword>
<reference evidence="10 11" key="1">
    <citation type="submission" date="2021-03" db="EMBL/GenBank/DDBJ databases">
        <title>Five novel Rahnella species.</title>
        <authorList>
            <person name="Brady C."/>
            <person name="Asselin J."/>
            <person name="Beer S."/>
            <person name="Bruberg M.B."/>
            <person name="Crampton B."/>
            <person name="Venter S."/>
            <person name="Arnold D."/>
            <person name="Denman S."/>
        </authorList>
    </citation>
    <scope>NUCLEOTIDE SEQUENCE [LARGE SCALE GENOMIC DNA]</scope>
    <source>
        <strain evidence="10 11">H11b</strain>
    </source>
</reference>
<protein>
    <recommendedName>
        <fullName evidence="3 7">Flagellar hook-associated protein 2</fullName>
        <shortName evidence="7">HAP2</shortName>
    </recommendedName>
    <alternativeName>
        <fullName evidence="7">Flagellar cap protein</fullName>
    </alternativeName>
</protein>
<dbReference type="InterPro" id="IPR010809">
    <property type="entry name" value="FliD_C"/>
</dbReference>
<evidence type="ECO:0000256" key="7">
    <source>
        <dbReference type="RuleBase" id="RU362066"/>
    </source>
</evidence>
<evidence type="ECO:0000256" key="1">
    <source>
        <dbReference type="ARBA" id="ARBA00009764"/>
    </source>
</evidence>
<dbReference type="Proteomes" id="UP000734343">
    <property type="component" value="Unassembled WGS sequence"/>
</dbReference>
<gene>
    <name evidence="10" type="primary">fliD</name>
    <name evidence="10" type="ORF">J1778_02195</name>
</gene>
<dbReference type="InterPro" id="IPR040026">
    <property type="entry name" value="FliD"/>
</dbReference>
<evidence type="ECO:0000259" key="8">
    <source>
        <dbReference type="Pfam" id="PF02465"/>
    </source>
</evidence>
<dbReference type="Pfam" id="PF07195">
    <property type="entry name" value="FliD_C"/>
    <property type="match status" value="1"/>
</dbReference>
<evidence type="ECO:0000256" key="5">
    <source>
        <dbReference type="ARBA" id="ARBA00023143"/>
    </source>
</evidence>
<organism evidence="10 11">
    <name type="scientific">Rahnella bonaserana</name>
    <dbReference type="NCBI Taxonomy" id="2816248"/>
    <lineage>
        <taxon>Bacteria</taxon>
        <taxon>Pseudomonadati</taxon>
        <taxon>Pseudomonadota</taxon>
        <taxon>Gammaproteobacteria</taxon>
        <taxon>Enterobacterales</taxon>
        <taxon>Yersiniaceae</taxon>
        <taxon>Rahnella</taxon>
    </lineage>
</organism>
<dbReference type="EMBL" id="JAFMOW010000047">
    <property type="protein sequence ID" value="MBU9854095.1"/>
    <property type="molecule type" value="Genomic_DNA"/>
</dbReference>
<dbReference type="PANTHER" id="PTHR30288:SF0">
    <property type="entry name" value="FLAGELLAR HOOK-ASSOCIATED PROTEIN 2"/>
    <property type="match status" value="1"/>
</dbReference>
<evidence type="ECO:0000313" key="10">
    <source>
        <dbReference type="EMBL" id="MBU9854095.1"/>
    </source>
</evidence>
<dbReference type="InterPro" id="IPR003481">
    <property type="entry name" value="FliD_N"/>
</dbReference>
<keyword evidence="10" id="KW-0282">Flagellum</keyword>
<comment type="subcellular location">
    <subcellularLocation>
        <location evidence="7">Secreted</location>
    </subcellularLocation>
    <subcellularLocation>
        <location evidence="7">Bacterial flagellum</location>
    </subcellularLocation>
</comment>
<comment type="function">
    <text evidence="7">Required for morphogenesis and for the elongation of the flagellar filament by facilitating polymerization of the flagellin monomers at the tip of growing filament. Forms a capping structure, which prevents flagellin subunits (transported through the central channel of the flagellum) from leaking out without polymerization at the distal end.</text>
</comment>
<feature type="domain" description="Flagellar hook-associated protein 2 C-terminal" evidence="9">
    <location>
        <begin position="230"/>
        <end position="475"/>
    </location>
</feature>
<comment type="similarity">
    <text evidence="1 7">Belongs to the FliD family.</text>
</comment>
<keyword evidence="10" id="KW-0966">Cell projection</keyword>
<evidence type="ECO:0000256" key="3">
    <source>
        <dbReference type="ARBA" id="ARBA00016246"/>
    </source>
</evidence>
<evidence type="ECO:0000313" key="11">
    <source>
        <dbReference type="Proteomes" id="UP000734343"/>
    </source>
</evidence>
<comment type="function">
    <text evidence="6">Required for the morphogenesis and for the elongation of the flagellar filament by facilitating polymerization of the flagellin monomers at the tip of growing filament. Forms a capping structure, which prevents flagellin subunits (transported through the central channel of the flagellum) from leaking out without polymerization at the distal end.</text>
</comment>
<dbReference type="PANTHER" id="PTHR30288">
    <property type="entry name" value="FLAGELLAR CAP/ASSEMBLY PROTEIN FLID"/>
    <property type="match status" value="1"/>
</dbReference>
<name>A0ABS6LQW8_9GAMM</name>
<evidence type="ECO:0000256" key="4">
    <source>
        <dbReference type="ARBA" id="ARBA00023054"/>
    </source>
</evidence>
<accession>A0ABS6LQW8</accession>
<dbReference type="Pfam" id="PF02465">
    <property type="entry name" value="FliD_N"/>
    <property type="match status" value="1"/>
</dbReference>